<keyword evidence="3" id="KW-1003">Cell membrane</keyword>
<accession>A0A3N4VAF6</accession>
<evidence type="ECO:0000313" key="8">
    <source>
        <dbReference type="EMBL" id="RPE79986.1"/>
    </source>
</evidence>
<feature type="transmembrane region" description="Helical" evidence="7">
    <location>
        <begin position="26"/>
        <end position="47"/>
    </location>
</feature>
<dbReference type="AlphaFoldDB" id="A0A3N4VAF6"/>
<dbReference type="PANTHER" id="PTHR33452">
    <property type="entry name" value="OXIDOREDUCTASE CATD-RELATED"/>
    <property type="match status" value="1"/>
</dbReference>
<evidence type="ECO:0000256" key="5">
    <source>
        <dbReference type="ARBA" id="ARBA00022989"/>
    </source>
</evidence>
<dbReference type="EMBL" id="RKQN01000002">
    <property type="protein sequence ID" value="RPE79986.1"/>
    <property type="molecule type" value="Genomic_DNA"/>
</dbReference>
<gene>
    <name evidence="8" type="ORF">EDC50_1816</name>
</gene>
<proteinExistence type="inferred from homology"/>
<name>A0A3N4VAF6_9GAMM</name>
<evidence type="ECO:0000256" key="6">
    <source>
        <dbReference type="ARBA" id="ARBA00023136"/>
    </source>
</evidence>
<evidence type="ECO:0000256" key="2">
    <source>
        <dbReference type="ARBA" id="ARBA00006679"/>
    </source>
</evidence>
<sequence>MRNARNGRKPASPVLAWMFGTRAGGFFVPLALTRFALGSFFFASGFNKLFVDANRNAMLETISEAGIWWPQAMAPFVAGCETAFGALLAIGLLSRVSAAILLPISTTALLTVGVHQIPEGQNALGWYSWLLYLPETLYMLLSLTIIVQGSGPLGLDRLVHRSLSP</sequence>
<evidence type="ECO:0000256" key="7">
    <source>
        <dbReference type="SAM" id="Phobius"/>
    </source>
</evidence>
<feature type="transmembrane region" description="Helical" evidence="7">
    <location>
        <begin position="67"/>
        <end position="93"/>
    </location>
</feature>
<comment type="subcellular location">
    <subcellularLocation>
        <location evidence="1">Cell membrane</location>
        <topology evidence="1">Multi-pass membrane protein</topology>
    </subcellularLocation>
</comment>
<reference evidence="8 9" key="1">
    <citation type="submission" date="2018-11" db="EMBL/GenBank/DDBJ databases">
        <title>Genomic Encyclopedia of Type Strains, Phase IV (KMG-IV): sequencing the most valuable type-strain genomes for metagenomic binning, comparative biology and taxonomic classification.</title>
        <authorList>
            <person name="Goeker M."/>
        </authorList>
    </citation>
    <scope>NUCLEOTIDE SEQUENCE [LARGE SCALE GENOMIC DNA]</scope>
    <source>
        <strain evidence="8 9">DSM 25623</strain>
    </source>
</reference>
<evidence type="ECO:0000256" key="4">
    <source>
        <dbReference type="ARBA" id="ARBA00022692"/>
    </source>
</evidence>
<organism evidence="8 9">
    <name type="scientific">Vulcaniibacterium tengchongense</name>
    <dbReference type="NCBI Taxonomy" id="1273429"/>
    <lineage>
        <taxon>Bacteria</taxon>
        <taxon>Pseudomonadati</taxon>
        <taxon>Pseudomonadota</taxon>
        <taxon>Gammaproteobacteria</taxon>
        <taxon>Lysobacterales</taxon>
        <taxon>Lysobacteraceae</taxon>
        <taxon>Vulcaniibacterium</taxon>
    </lineage>
</organism>
<dbReference type="Pfam" id="PF07681">
    <property type="entry name" value="DoxX"/>
    <property type="match status" value="1"/>
</dbReference>
<dbReference type="PANTHER" id="PTHR33452:SF1">
    <property type="entry name" value="INNER MEMBRANE PROTEIN YPHA-RELATED"/>
    <property type="match status" value="1"/>
</dbReference>
<dbReference type="GO" id="GO:0005886">
    <property type="term" value="C:plasma membrane"/>
    <property type="evidence" value="ECO:0007669"/>
    <property type="project" value="UniProtKB-SubCell"/>
</dbReference>
<protein>
    <submittedName>
        <fullName evidence="8">Putative oxidoreductase</fullName>
    </submittedName>
</protein>
<keyword evidence="4 7" id="KW-0812">Transmembrane</keyword>
<dbReference type="Proteomes" id="UP000269708">
    <property type="component" value="Unassembled WGS sequence"/>
</dbReference>
<evidence type="ECO:0000313" key="9">
    <source>
        <dbReference type="Proteomes" id="UP000269708"/>
    </source>
</evidence>
<evidence type="ECO:0000256" key="1">
    <source>
        <dbReference type="ARBA" id="ARBA00004651"/>
    </source>
</evidence>
<keyword evidence="9" id="KW-1185">Reference proteome</keyword>
<comment type="similarity">
    <text evidence="2">Belongs to the DoxX family.</text>
</comment>
<dbReference type="InterPro" id="IPR051907">
    <property type="entry name" value="DoxX-like_oxidoreductase"/>
</dbReference>
<comment type="caution">
    <text evidence="8">The sequence shown here is derived from an EMBL/GenBank/DDBJ whole genome shotgun (WGS) entry which is preliminary data.</text>
</comment>
<dbReference type="InterPro" id="IPR032808">
    <property type="entry name" value="DoxX"/>
</dbReference>
<keyword evidence="5 7" id="KW-1133">Transmembrane helix</keyword>
<keyword evidence="6 7" id="KW-0472">Membrane</keyword>
<evidence type="ECO:0000256" key="3">
    <source>
        <dbReference type="ARBA" id="ARBA00022475"/>
    </source>
</evidence>